<dbReference type="Proteomes" id="UP000789525">
    <property type="component" value="Unassembled WGS sequence"/>
</dbReference>
<accession>A0ACA9LHM6</accession>
<evidence type="ECO:0000313" key="2">
    <source>
        <dbReference type="Proteomes" id="UP000789525"/>
    </source>
</evidence>
<gene>
    <name evidence="1" type="ORF">ACOLOM_LOCUS4093</name>
</gene>
<proteinExistence type="predicted"/>
<keyword evidence="2" id="KW-1185">Reference proteome</keyword>
<comment type="caution">
    <text evidence="1">The sequence shown here is derived from an EMBL/GenBank/DDBJ whole genome shotgun (WGS) entry which is preliminary data.</text>
</comment>
<dbReference type="EMBL" id="CAJVPT010006491">
    <property type="protein sequence ID" value="CAG8531525.1"/>
    <property type="molecule type" value="Genomic_DNA"/>
</dbReference>
<protein>
    <submittedName>
        <fullName evidence="1">2245_t:CDS:1</fullName>
    </submittedName>
</protein>
<reference evidence="1" key="1">
    <citation type="submission" date="2021-06" db="EMBL/GenBank/DDBJ databases">
        <authorList>
            <person name="Kallberg Y."/>
            <person name="Tangrot J."/>
            <person name="Rosling A."/>
        </authorList>
    </citation>
    <scope>NUCLEOTIDE SEQUENCE</scope>
    <source>
        <strain evidence="1">CL356</strain>
    </source>
</reference>
<organism evidence="1 2">
    <name type="scientific">Acaulospora colombiana</name>
    <dbReference type="NCBI Taxonomy" id="27376"/>
    <lineage>
        <taxon>Eukaryota</taxon>
        <taxon>Fungi</taxon>
        <taxon>Fungi incertae sedis</taxon>
        <taxon>Mucoromycota</taxon>
        <taxon>Glomeromycotina</taxon>
        <taxon>Glomeromycetes</taxon>
        <taxon>Diversisporales</taxon>
        <taxon>Acaulosporaceae</taxon>
        <taxon>Acaulospora</taxon>
    </lineage>
</organism>
<evidence type="ECO:0000313" key="1">
    <source>
        <dbReference type="EMBL" id="CAG8531525.1"/>
    </source>
</evidence>
<sequence length="51" mass="6416">MKRRNHNTPPVNRNKYQMYMRQQITIGKLYRKYRKKNQSSRIRNSKHPNKQ</sequence>
<name>A0ACA9LHM6_9GLOM</name>